<protein>
    <recommendedName>
        <fullName evidence="15">ATP synthase subunit b</fullName>
    </recommendedName>
    <alternativeName>
        <fullName evidence="15">ATP synthase F(0) sector subunit b</fullName>
    </alternativeName>
    <alternativeName>
        <fullName evidence="15">ATPase subunit I</fullName>
    </alternativeName>
    <alternativeName>
        <fullName evidence="15">F-type ATPase subunit b</fullName>
        <shortName evidence="15">F-ATPase subunit b</shortName>
    </alternativeName>
</protein>
<dbReference type="PANTHER" id="PTHR33445:SF1">
    <property type="entry name" value="ATP SYNTHASE SUBUNIT B"/>
    <property type="match status" value="1"/>
</dbReference>
<keyword evidence="4 15" id="KW-0138">CF(0)</keyword>
<evidence type="ECO:0000256" key="12">
    <source>
        <dbReference type="ARBA" id="ARBA00025614"/>
    </source>
</evidence>
<organism evidence="18 19">
    <name type="scientific">Methylohalomonas lacus</name>
    <dbReference type="NCBI Taxonomy" id="398773"/>
    <lineage>
        <taxon>Bacteria</taxon>
        <taxon>Pseudomonadati</taxon>
        <taxon>Pseudomonadota</taxon>
        <taxon>Gammaproteobacteria</taxon>
        <taxon>Methylohalomonadales</taxon>
        <taxon>Methylohalomonadaceae</taxon>
        <taxon>Methylohalomonas</taxon>
    </lineage>
</organism>
<dbReference type="EMBL" id="JANUCT010000008">
    <property type="protein sequence ID" value="MCS3903444.1"/>
    <property type="molecule type" value="Genomic_DNA"/>
</dbReference>
<keyword evidence="19" id="KW-1185">Reference proteome</keyword>
<dbReference type="PANTHER" id="PTHR33445">
    <property type="entry name" value="ATP SYNTHASE SUBUNIT B', CHLOROPLASTIC"/>
    <property type="match status" value="1"/>
</dbReference>
<comment type="subcellular location">
    <subcellularLocation>
        <location evidence="15">Cell membrane</location>
        <topology evidence="15">Single-pass membrane protein</topology>
    </subcellularLocation>
    <subcellularLocation>
        <location evidence="14">Endomembrane system</location>
        <topology evidence="14">Single-pass membrane protein</topology>
    </subcellularLocation>
</comment>
<evidence type="ECO:0000256" key="4">
    <source>
        <dbReference type="ARBA" id="ARBA00022547"/>
    </source>
</evidence>
<evidence type="ECO:0000256" key="9">
    <source>
        <dbReference type="ARBA" id="ARBA00023136"/>
    </source>
</evidence>
<name>A0AAE3L134_9GAMM</name>
<keyword evidence="8 15" id="KW-0406">Ion transport</keyword>
<dbReference type="GO" id="GO:0045259">
    <property type="term" value="C:proton-transporting ATP synthase complex"/>
    <property type="evidence" value="ECO:0007669"/>
    <property type="project" value="UniProtKB-KW"/>
</dbReference>
<dbReference type="GO" id="GO:0012505">
    <property type="term" value="C:endomembrane system"/>
    <property type="evidence" value="ECO:0007669"/>
    <property type="project" value="UniProtKB-SubCell"/>
</dbReference>
<evidence type="ECO:0000256" key="10">
    <source>
        <dbReference type="ARBA" id="ARBA00023310"/>
    </source>
</evidence>
<evidence type="ECO:0000256" key="1">
    <source>
        <dbReference type="ARBA" id="ARBA00005513"/>
    </source>
</evidence>
<gene>
    <name evidence="15" type="primary">atpF</name>
    <name evidence="18" type="ORF">J2T55_001465</name>
</gene>
<dbReference type="HAMAP" id="MF_01398">
    <property type="entry name" value="ATP_synth_b_bprime"/>
    <property type="match status" value="1"/>
</dbReference>
<evidence type="ECO:0000256" key="3">
    <source>
        <dbReference type="ARBA" id="ARBA00022475"/>
    </source>
</evidence>
<evidence type="ECO:0000313" key="18">
    <source>
        <dbReference type="EMBL" id="MCS3903444.1"/>
    </source>
</evidence>
<dbReference type="AlphaFoldDB" id="A0AAE3L134"/>
<comment type="similarity">
    <text evidence="1 15 16">Belongs to the ATPase B chain family.</text>
</comment>
<dbReference type="Proteomes" id="UP001204445">
    <property type="component" value="Unassembled WGS sequence"/>
</dbReference>
<evidence type="ECO:0000313" key="19">
    <source>
        <dbReference type="Proteomes" id="UP001204445"/>
    </source>
</evidence>
<keyword evidence="2 15" id="KW-0813">Transport</keyword>
<keyword evidence="3 15" id="KW-1003">Cell membrane</keyword>
<sequence>MDINATLIGQGLTFFVFILVTMKFVWPNIQKAMAEREQKIADGLAAAEKGKQELEQAEERSQELVNDGKQKASDIIAQAQKRGDEMIEEAKSEARTEADRVKASAQAEIDQEIATAREKLKTEVAALAIAGAEQILMREVDKSAHNEVLDKVCAKL</sequence>
<feature type="region of interest" description="Disordered" evidence="17">
    <location>
        <begin position="51"/>
        <end position="70"/>
    </location>
</feature>
<keyword evidence="6 15" id="KW-0375">Hydrogen ion transport</keyword>
<evidence type="ECO:0000256" key="2">
    <source>
        <dbReference type="ARBA" id="ARBA00022448"/>
    </source>
</evidence>
<evidence type="ECO:0000256" key="13">
    <source>
        <dbReference type="ARBA" id="ARBA00026054"/>
    </source>
</evidence>
<evidence type="ECO:0000256" key="16">
    <source>
        <dbReference type="RuleBase" id="RU003848"/>
    </source>
</evidence>
<evidence type="ECO:0000256" key="5">
    <source>
        <dbReference type="ARBA" id="ARBA00022692"/>
    </source>
</evidence>
<dbReference type="InterPro" id="IPR028987">
    <property type="entry name" value="ATP_synth_B-like_membr_sf"/>
</dbReference>
<dbReference type="GO" id="GO:0046933">
    <property type="term" value="F:proton-transporting ATP synthase activity, rotational mechanism"/>
    <property type="evidence" value="ECO:0007669"/>
    <property type="project" value="UniProtKB-UniRule"/>
</dbReference>
<dbReference type="InterPro" id="IPR005864">
    <property type="entry name" value="ATP_synth_F0_bsu_bac"/>
</dbReference>
<dbReference type="GO" id="GO:0005886">
    <property type="term" value="C:plasma membrane"/>
    <property type="evidence" value="ECO:0007669"/>
    <property type="project" value="UniProtKB-SubCell"/>
</dbReference>
<keyword evidence="5 15" id="KW-0812">Transmembrane</keyword>
<keyword evidence="10 15" id="KW-0066">ATP synthesis</keyword>
<dbReference type="CDD" id="cd06503">
    <property type="entry name" value="ATP-synt_Fo_b"/>
    <property type="match status" value="1"/>
</dbReference>
<comment type="function">
    <text evidence="11 15">F(1)F(0) ATP synthase produces ATP from ADP in the presence of a proton or sodium gradient. F-type ATPases consist of two structural domains, F(1) containing the extramembraneous catalytic core and F(0) containing the membrane proton channel, linked together by a central stalk and a peripheral stalk. During catalysis, ATP synthesis in the catalytic domain of F(1) is coupled via a rotary mechanism of the central stalk subunits to proton translocation.</text>
</comment>
<dbReference type="Gene3D" id="1.20.5.620">
    <property type="entry name" value="F1F0 ATP synthase subunit B, membrane domain"/>
    <property type="match status" value="1"/>
</dbReference>
<comment type="caution">
    <text evidence="18">The sequence shown here is derived from an EMBL/GenBank/DDBJ whole genome shotgun (WGS) entry which is preliminary data.</text>
</comment>
<comment type="subunit">
    <text evidence="15">F-type ATPases have 2 components, F(1) - the catalytic core - and F(0) - the membrane proton channel. F(1) has five subunits: alpha(3), beta(3), gamma(1), delta(1), epsilon(1). F(0) has three main subunits: a(1), b(2) and c(10-14). The alpha and beta chains form an alternating ring which encloses part of the gamma chain. F(1) is attached to F(0) by a central stalk formed by the gamma and epsilon chains, while a peripheral stalk is formed by the delta and b chains.</text>
</comment>
<evidence type="ECO:0000256" key="17">
    <source>
        <dbReference type="SAM" id="MobiDB-lite"/>
    </source>
</evidence>
<evidence type="ECO:0000256" key="6">
    <source>
        <dbReference type="ARBA" id="ARBA00022781"/>
    </source>
</evidence>
<dbReference type="RefSeq" id="WP_259055213.1">
    <property type="nucleotide sequence ID" value="NZ_JANUCT010000008.1"/>
</dbReference>
<comment type="subunit">
    <text evidence="13">F-type ATPases have 2 components, F(1) - the catalytic core - and F(0) - the membrane proton channel. F(1) has five subunits: alpha(3), beta(3), gamma(1), delta(1), epsilon(1). F(0) has four main subunits: a(1), b(2) and c(10-14). The alpha and beta chains form an alternating ring which encloses part of the gamma chain. F(1) is attached to F(0) by a central stalk formed by the gamma and epsilon chains, while a peripheral stalk is formed by the delta and b chains.</text>
</comment>
<dbReference type="GO" id="GO:0046961">
    <property type="term" value="F:proton-transporting ATPase activity, rotational mechanism"/>
    <property type="evidence" value="ECO:0007669"/>
    <property type="project" value="TreeGrafter"/>
</dbReference>
<evidence type="ECO:0000256" key="8">
    <source>
        <dbReference type="ARBA" id="ARBA00023065"/>
    </source>
</evidence>
<dbReference type="InterPro" id="IPR002146">
    <property type="entry name" value="ATP_synth_b/b'su_bac/chlpt"/>
</dbReference>
<dbReference type="NCBIfam" id="NF004411">
    <property type="entry name" value="PRK05759.1-2"/>
    <property type="match status" value="1"/>
</dbReference>
<dbReference type="SUPFAM" id="SSF81573">
    <property type="entry name" value="F1F0 ATP synthase subunit B, membrane domain"/>
    <property type="match status" value="1"/>
</dbReference>
<feature type="transmembrane region" description="Helical" evidence="15">
    <location>
        <begin position="6"/>
        <end position="26"/>
    </location>
</feature>
<evidence type="ECO:0000256" key="14">
    <source>
        <dbReference type="ARBA" id="ARBA00037847"/>
    </source>
</evidence>
<evidence type="ECO:0000256" key="7">
    <source>
        <dbReference type="ARBA" id="ARBA00022989"/>
    </source>
</evidence>
<comment type="function">
    <text evidence="12">Component of the F(0) channel, it forms part of the peripheral stalk, linking F(1) to F(0). The b'-subunit is a diverged and duplicated form of b found in plants and photosynthetic bacteria.</text>
</comment>
<keyword evidence="7 15" id="KW-1133">Transmembrane helix</keyword>
<dbReference type="InterPro" id="IPR050059">
    <property type="entry name" value="ATP_synthase_B_chain"/>
</dbReference>
<accession>A0AAE3L134</accession>
<reference evidence="18" key="1">
    <citation type="submission" date="2022-08" db="EMBL/GenBank/DDBJ databases">
        <title>Genomic Encyclopedia of Type Strains, Phase III (KMG-III): the genomes of soil and plant-associated and newly described type strains.</title>
        <authorList>
            <person name="Whitman W."/>
        </authorList>
    </citation>
    <scope>NUCLEOTIDE SEQUENCE</scope>
    <source>
        <strain evidence="18">HMT 1</strain>
    </source>
</reference>
<evidence type="ECO:0000256" key="15">
    <source>
        <dbReference type="HAMAP-Rule" id="MF_01398"/>
    </source>
</evidence>
<proteinExistence type="inferred from homology"/>
<keyword evidence="9 15" id="KW-0472">Membrane</keyword>
<dbReference type="Pfam" id="PF00430">
    <property type="entry name" value="ATP-synt_B"/>
    <property type="match status" value="1"/>
</dbReference>
<evidence type="ECO:0000256" key="11">
    <source>
        <dbReference type="ARBA" id="ARBA00025198"/>
    </source>
</evidence>
<dbReference type="NCBIfam" id="TIGR01144">
    <property type="entry name" value="ATP_synt_b"/>
    <property type="match status" value="1"/>
</dbReference>